<proteinExistence type="predicted"/>
<keyword evidence="3" id="KW-1185">Reference proteome</keyword>
<evidence type="ECO:0000313" key="2">
    <source>
        <dbReference type="EMBL" id="KAJ6997948.1"/>
    </source>
</evidence>
<sequence length="184" mass="21706">MDPVSCRENVHARKWHSQETIRLNICKRKRKMHLDMENFRMETQRKMKDFSAKERGNLAVEREFKRQSLNAVPCGANGHASKKPSPQGPSSTNCKRKCEMNVDMMVGMWYLHLKSGKGVLYEESEQSSSDSELKLICFPCSIYDWQMRDEDWRDNGVSGKFREELTKILEKPYNEREYGDLWQM</sequence>
<dbReference type="Proteomes" id="UP001164929">
    <property type="component" value="Chromosome 5"/>
</dbReference>
<accession>A0AAD6QWT3</accession>
<gene>
    <name evidence="2" type="ORF">NC653_014237</name>
</gene>
<comment type="caution">
    <text evidence="2">The sequence shown here is derived from an EMBL/GenBank/DDBJ whole genome shotgun (WGS) entry which is preliminary data.</text>
</comment>
<dbReference type="AlphaFoldDB" id="A0AAD6QWT3"/>
<feature type="region of interest" description="Disordered" evidence="1">
    <location>
        <begin position="73"/>
        <end position="93"/>
    </location>
</feature>
<protein>
    <submittedName>
        <fullName evidence="2">Uncharacterized protein</fullName>
    </submittedName>
</protein>
<name>A0AAD6QWT3_9ROSI</name>
<reference evidence="2" key="1">
    <citation type="journal article" date="2023" name="Mol. Ecol. Resour.">
        <title>Chromosome-level genome assembly of a triploid poplar Populus alba 'Berolinensis'.</title>
        <authorList>
            <person name="Chen S."/>
            <person name="Yu Y."/>
            <person name="Wang X."/>
            <person name="Wang S."/>
            <person name="Zhang T."/>
            <person name="Zhou Y."/>
            <person name="He R."/>
            <person name="Meng N."/>
            <person name="Wang Y."/>
            <person name="Liu W."/>
            <person name="Liu Z."/>
            <person name="Liu J."/>
            <person name="Guo Q."/>
            <person name="Huang H."/>
            <person name="Sederoff R.R."/>
            <person name="Wang G."/>
            <person name="Qu G."/>
            <person name="Chen S."/>
        </authorList>
    </citation>
    <scope>NUCLEOTIDE SEQUENCE</scope>
    <source>
        <strain evidence="2">SC-2020</strain>
    </source>
</reference>
<evidence type="ECO:0000256" key="1">
    <source>
        <dbReference type="SAM" id="MobiDB-lite"/>
    </source>
</evidence>
<dbReference type="EMBL" id="JAQIZT010000005">
    <property type="protein sequence ID" value="KAJ6997948.1"/>
    <property type="molecule type" value="Genomic_DNA"/>
</dbReference>
<organism evidence="2 3">
    <name type="scientific">Populus alba x Populus x berolinensis</name>
    <dbReference type="NCBI Taxonomy" id="444605"/>
    <lineage>
        <taxon>Eukaryota</taxon>
        <taxon>Viridiplantae</taxon>
        <taxon>Streptophyta</taxon>
        <taxon>Embryophyta</taxon>
        <taxon>Tracheophyta</taxon>
        <taxon>Spermatophyta</taxon>
        <taxon>Magnoliopsida</taxon>
        <taxon>eudicotyledons</taxon>
        <taxon>Gunneridae</taxon>
        <taxon>Pentapetalae</taxon>
        <taxon>rosids</taxon>
        <taxon>fabids</taxon>
        <taxon>Malpighiales</taxon>
        <taxon>Salicaceae</taxon>
        <taxon>Saliceae</taxon>
        <taxon>Populus</taxon>
    </lineage>
</organism>
<evidence type="ECO:0000313" key="3">
    <source>
        <dbReference type="Proteomes" id="UP001164929"/>
    </source>
</evidence>